<evidence type="ECO:0000256" key="1">
    <source>
        <dbReference type="SAM" id="Phobius"/>
    </source>
</evidence>
<name>A0AAV2S0R8_MEGNR</name>
<keyword evidence="1" id="KW-1133">Transmembrane helix</keyword>
<dbReference type="Proteomes" id="UP001497623">
    <property type="component" value="Unassembled WGS sequence"/>
</dbReference>
<sequence>QILKNGCGLQDRCCLQITTAIKVDKLKKNVTTDEELQTLVDELNRIFNPQITSNEMVEGRKISSNEFLGFTNGLIQTTSHILDVTDNSKNGLSKPSSSSINTFDVNTFDVKTEVKNYLQQWFINSFIKNLDNKTADDKLDNNSVRIVTYEELGPFLRGVELVLDIGVQIGIFVVLGGLMGIVLGGYSGFAFESCLTCTIMDILYQLELF</sequence>
<dbReference type="EMBL" id="CAXKWB010038653">
    <property type="protein sequence ID" value="CAL4152071.1"/>
    <property type="molecule type" value="Genomic_DNA"/>
</dbReference>
<gene>
    <name evidence="2" type="ORF">MNOR_LOCUS30886</name>
</gene>
<feature type="transmembrane region" description="Helical" evidence="1">
    <location>
        <begin position="161"/>
        <end position="183"/>
    </location>
</feature>
<evidence type="ECO:0000313" key="3">
    <source>
        <dbReference type="Proteomes" id="UP001497623"/>
    </source>
</evidence>
<evidence type="ECO:0000313" key="2">
    <source>
        <dbReference type="EMBL" id="CAL4152071.1"/>
    </source>
</evidence>
<protein>
    <submittedName>
        <fullName evidence="2">Uncharacterized protein</fullName>
    </submittedName>
</protein>
<comment type="caution">
    <text evidence="2">The sequence shown here is derived from an EMBL/GenBank/DDBJ whole genome shotgun (WGS) entry which is preliminary data.</text>
</comment>
<keyword evidence="1" id="KW-0812">Transmembrane</keyword>
<accession>A0AAV2S0R8</accession>
<proteinExistence type="predicted"/>
<keyword evidence="1" id="KW-0472">Membrane</keyword>
<keyword evidence="3" id="KW-1185">Reference proteome</keyword>
<feature type="non-terminal residue" evidence="2">
    <location>
        <position position="1"/>
    </location>
</feature>
<dbReference type="AlphaFoldDB" id="A0AAV2S0R8"/>
<reference evidence="2 3" key="1">
    <citation type="submission" date="2024-05" db="EMBL/GenBank/DDBJ databases">
        <authorList>
            <person name="Wallberg A."/>
        </authorList>
    </citation>
    <scope>NUCLEOTIDE SEQUENCE [LARGE SCALE GENOMIC DNA]</scope>
</reference>
<organism evidence="2 3">
    <name type="scientific">Meganyctiphanes norvegica</name>
    <name type="common">Northern krill</name>
    <name type="synonym">Thysanopoda norvegica</name>
    <dbReference type="NCBI Taxonomy" id="48144"/>
    <lineage>
        <taxon>Eukaryota</taxon>
        <taxon>Metazoa</taxon>
        <taxon>Ecdysozoa</taxon>
        <taxon>Arthropoda</taxon>
        <taxon>Crustacea</taxon>
        <taxon>Multicrustacea</taxon>
        <taxon>Malacostraca</taxon>
        <taxon>Eumalacostraca</taxon>
        <taxon>Eucarida</taxon>
        <taxon>Euphausiacea</taxon>
        <taxon>Euphausiidae</taxon>
        <taxon>Meganyctiphanes</taxon>
    </lineage>
</organism>